<name>A0A7J8F8Y1_MOLMO</name>
<dbReference type="InParanoid" id="A0A7J8F8Y1"/>
<sequence>MKLSKTRTYAHPLVLYCCNDLVITNRKGAKRRLNNIAMPFTQLCQEAGVIFSQSVLPEPREGWTEASRGVSCKVQVTWENACRPITREQGTDRSRRSQYRWEDLMLKLLNEGVLPLGLARSHAAHARLLAHELWALEWPTGLTAT</sequence>
<proteinExistence type="predicted"/>
<organism evidence="1 2">
    <name type="scientific">Molossus molossus</name>
    <name type="common">Pallas' mastiff bat</name>
    <name type="synonym">Vespertilio molossus</name>
    <dbReference type="NCBI Taxonomy" id="27622"/>
    <lineage>
        <taxon>Eukaryota</taxon>
        <taxon>Metazoa</taxon>
        <taxon>Chordata</taxon>
        <taxon>Craniata</taxon>
        <taxon>Vertebrata</taxon>
        <taxon>Euteleostomi</taxon>
        <taxon>Mammalia</taxon>
        <taxon>Eutheria</taxon>
        <taxon>Laurasiatheria</taxon>
        <taxon>Chiroptera</taxon>
        <taxon>Yangochiroptera</taxon>
        <taxon>Molossidae</taxon>
        <taxon>Molossus</taxon>
    </lineage>
</organism>
<evidence type="ECO:0000313" key="2">
    <source>
        <dbReference type="Proteomes" id="UP000550707"/>
    </source>
</evidence>
<evidence type="ECO:0000313" key="1">
    <source>
        <dbReference type="EMBL" id="KAF6444188.1"/>
    </source>
</evidence>
<dbReference type="Proteomes" id="UP000550707">
    <property type="component" value="Unassembled WGS sequence"/>
</dbReference>
<keyword evidence="2" id="KW-1185">Reference proteome</keyword>
<dbReference type="AlphaFoldDB" id="A0A7J8F8Y1"/>
<protein>
    <submittedName>
        <fullName evidence="1">Uncharacterized protein</fullName>
    </submittedName>
</protein>
<reference evidence="1 2" key="1">
    <citation type="journal article" date="2020" name="Nature">
        <title>Six reference-quality genomes reveal evolution of bat adaptations.</title>
        <authorList>
            <person name="Jebb D."/>
            <person name="Huang Z."/>
            <person name="Pippel M."/>
            <person name="Hughes G.M."/>
            <person name="Lavrichenko K."/>
            <person name="Devanna P."/>
            <person name="Winkler S."/>
            <person name="Jermiin L.S."/>
            <person name="Skirmuntt E.C."/>
            <person name="Katzourakis A."/>
            <person name="Burkitt-Gray L."/>
            <person name="Ray D.A."/>
            <person name="Sullivan K.A.M."/>
            <person name="Roscito J.G."/>
            <person name="Kirilenko B.M."/>
            <person name="Davalos L.M."/>
            <person name="Corthals A.P."/>
            <person name="Power M.L."/>
            <person name="Jones G."/>
            <person name="Ransome R.D."/>
            <person name="Dechmann D.K.N."/>
            <person name="Locatelli A.G."/>
            <person name="Puechmaille S.J."/>
            <person name="Fedrigo O."/>
            <person name="Jarvis E.D."/>
            <person name="Hiller M."/>
            <person name="Vernes S.C."/>
            <person name="Myers E.W."/>
            <person name="Teeling E.C."/>
        </authorList>
    </citation>
    <scope>NUCLEOTIDE SEQUENCE [LARGE SCALE GENOMIC DNA]</scope>
    <source>
        <strain evidence="1">MMolMol1</strain>
        <tissue evidence="1">Muscle</tissue>
    </source>
</reference>
<gene>
    <name evidence="1" type="ORF">HJG59_008498</name>
</gene>
<dbReference type="EMBL" id="JACASF010000012">
    <property type="protein sequence ID" value="KAF6444188.1"/>
    <property type="molecule type" value="Genomic_DNA"/>
</dbReference>
<comment type="caution">
    <text evidence="1">The sequence shown here is derived from an EMBL/GenBank/DDBJ whole genome shotgun (WGS) entry which is preliminary data.</text>
</comment>
<accession>A0A7J8F8Y1</accession>